<dbReference type="InterPro" id="IPR036291">
    <property type="entry name" value="NAD(P)-bd_dom_sf"/>
</dbReference>
<organism evidence="3 4">
    <name type="scientific">Nocardioides panzhihuensis</name>
    <dbReference type="NCBI Taxonomy" id="860243"/>
    <lineage>
        <taxon>Bacteria</taxon>
        <taxon>Bacillati</taxon>
        <taxon>Actinomycetota</taxon>
        <taxon>Actinomycetes</taxon>
        <taxon>Propionibacteriales</taxon>
        <taxon>Nocardioidaceae</taxon>
        <taxon>Nocardioides</taxon>
    </lineage>
</organism>
<dbReference type="InterPro" id="IPR020904">
    <property type="entry name" value="Sc_DH/Rdtase_CS"/>
</dbReference>
<gene>
    <name evidence="3" type="ORF">BJ988_002703</name>
</gene>
<keyword evidence="4" id="KW-1185">Reference proteome</keyword>
<dbReference type="PRINTS" id="PR00081">
    <property type="entry name" value="GDHRDH"/>
</dbReference>
<sequence length="262" mass="27049">MTEGPVALVTGAAGGMGAAIVAGLVEDGFHVVAVDACAPMPGAASPPGREQALRDLESRWPGRVDTAIIDVRHRAAVARLVESIDSARERLDVVVAAAGAVAGGHPMWEAPDGELDVLLDVNLRGVWNLAAAAVPLMLRAEPPRSGRFIAIASAAGHRGLQQLTAYVASKHAVVGLVRGLAADLRGTGITATAVSPGSTRTEMLHATAALYGLDTVEPLAERHLVERVLEPEEIADAVRWLSSPRSRAVTGSVIHADGGFTA</sequence>
<dbReference type="GO" id="GO:0016491">
    <property type="term" value="F:oxidoreductase activity"/>
    <property type="evidence" value="ECO:0007669"/>
    <property type="project" value="UniProtKB-KW"/>
</dbReference>
<keyword evidence="2" id="KW-0560">Oxidoreductase</keyword>
<proteinExistence type="inferred from homology"/>
<accession>A0A7Z0DLY3</accession>
<evidence type="ECO:0000256" key="2">
    <source>
        <dbReference type="ARBA" id="ARBA00023002"/>
    </source>
</evidence>
<dbReference type="AlphaFoldDB" id="A0A7Z0DLY3"/>
<dbReference type="NCBIfam" id="TIGR04504">
    <property type="entry name" value="SDR_subfam_2"/>
    <property type="match status" value="1"/>
</dbReference>
<dbReference type="InterPro" id="IPR030981">
    <property type="entry name" value="SDR_subfam_2"/>
</dbReference>
<dbReference type="CDD" id="cd05233">
    <property type="entry name" value="SDR_c"/>
    <property type="match status" value="1"/>
</dbReference>
<dbReference type="SUPFAM" id="SSF51735">
    <property type="entry name" value="NAD(P)-binding Rossmann-fold domains"/>
    <property type="match status" value="1"/>
</dbReference>
<comment type="similarity">
    <text evidence="1">Belongs to the short-chain dehydrogenases/reductases (SDR) family.</text>
</comment>
<dbReference type="PANTHER" id="PTHR24321">
    <property type="entry name" value="DEHYDROGENASES, SHORT CHAIN"/>
    <property type="match status" value="1"/>
</dbReference>
<dbReference type="Proteomes" id="UP000564496">
    <property type="component" value="Unassembled WGS sequence"/>
</dbReference>
<reference evidence="3 4" key="1">
    <citation type="submission" date="2020-07" db="EMBL/GenBank/DDBJ databases">
        <title>Sequencing the genomes of 1000 actinobacteria strains.</title>
        <authorList>
            <person name="Klenk H.-P."/>
        </authorList>
    </citation>
    <scope>NUCLEOTIDE SEQUENCE [LARGE SCALE GENOMIC DNA]</scope>
    <source>
        <strain evidence="3 4">DSM 26487</strain>
    </source>
</reference>
<dbReference type="PRINTS" id="PR00080">
    <property type="entry name" value="SDRFAMILY"/>
</dbReference>
<dbReference type="Pfam" id="PF13561">
    <property type="entry name" value="adh_short_C2"/>
    <property type="match status" value="1"/>
</dbReference>
<dbReference type="NCBIfam" id="NF040491">
    <property type="entry name" value="SDR_subfam_4"/>
    <property type="match status" value="1"/>
</dbReference>
<evidence type="ECO:0000313" key="4">
    <source>
        <dbReference type="Proteomes" id="UP000564496"/>
    </source>
</evidence>
<dbReference type="Gene3D" id="3.40.50.720">
    <property type="entry name" value="NAD(P)-binding Rossmann-like Domain"/>
    <property type="match status" value="1"/>
</dbReference>
<dbReference type="FunFam" id="3.40.50.720:FF:000084">
    <property type="entry name" value="Short-chain dehydrogenase reductase"/>
    <property type="match status" value="1"/>
</dbReference>
<comment type="caution">
    <text evidence="3">The sequence shown here is derived from an EMBL/GenBank/DDBJ whole genome shotgun (WGS) entry which is preliminary data.</text>
</comment>
<evidence type="ECO:0000256" key="1">
    <source>
        <dbReference type="ARBA" id="ARBA00006484"/>
    </source>
</evidence>
<dbReference type="PANTHER" id="PTHR24321:SF8">
    <property type="entry name" value="ESTRADIOL 17-BETA-DEHYDROGENASE 8-RELATED"/>
    <property type="match status" value="1"/>
</dbReference>
<protein>
    <submittedName>
        <fullName evidence="3">SDR family mycofactocin-dependent oxidoreductase</fullName>
    </submittedName>
</protein>
<dbReference type="InterPro" id="IPR002347">
    <property type="entry name" value="SDR_fam"/>
</dbReference>
<dbReference type="PROSITE" id="PS00061">
    <property type="entry name" value="ADH_SHORT"/>
    <property type="match status" value="1"/>
</dbReference>
<dbReference type="EMBL" id="JACBZR010000001">
    <property type="protein sequence ID" value="NYI78055.1"/>
    <property type="molecule type" value="Genomic_DNA"/>
</dbReference>
<evidence type="ECO:0000313" key="3">
    <source>
        <dbReference type="EMBL" id="NYI78055.1"/>
    </source>
</evidence>
<dbReference type="RefSeq" id="WP_179658465.1">
    <property type="nucleotide sequence ID" value="NZ_JACBZR010000001.1"/>
</dbReference>
<name>A0A7Z0DLY3_9ACTN</name>